<reference evidence="1 2" key="1">
    <citation type="journal article" date="2015" name="Genome Announc.">
        <title>Draft Genome Sequence and Gene Annotation of the Entomopathogenic Fungus Verticillium hemipterigenum.</title>
        <authorList>
            <person name="Horn F."/>
            <person name="Habel A."/>
            <person name="Scharf D.H."/>
            <person name="Dworschak J."/>
            <person name="Brakhage A.A."/>
            <person name="Guthke R."/>
            <person name="Hertweck C."/>
            <person name="Linde J."/>
        </authorList>
    </citation>
    <scope>NUCLEOTIDE SEQUENCE [LARGE SCALE GENOMIC DNA]</scope>
</reference>
<name>A0A0A1TFV3_9HYPO</name>
<protein>
    <submittedName>
        <fullName evidence="1">Uncharacterized protein</fullName>
    </submittedName>
</protein>
<gene>
    <name evidence="1" type="ORF">VHEMI04258</name>
</gene>
<dbReference type="OrthoDB" id="4455544at2759"/>
<accession>A0A0A1TFV3</accession>
<dbReference type="STRING" id="1531966.A0A0A1TFV3"/>
<dbReference type="HOGENOM" id="CLU_345518_0_0_1"/>
<dbReference type="EMBL" id="CDHN01000002">
    <property type="protein sequence ID" value="CEJ86952.1"/>
    <property type="molecule type" value="Genomic_DNA"/>
</dbReference>
<evidence type="ECO:0000313" key="2">
    <source>
        <dbReference type="Proteomes" id="UP000039046"/>
    </source>
</evidence>
<dbReference type="AlphaFoldDB" id="A0A0A1TFV3"/>
<sequence length="893" mass="101886">MADVTNLDKTFLPKDLDIATNVLYERLQELYWRSATREISNMILMFNEIWKADTDNDSSFNWGASSTSFDSHIFQNLINIWTNDQRAFFKRETNAADLLDDAIAKARAHDRTPSSEHRCVRYLLQSSGFLDIDTLVQPSKNNLSKCMAFLEPKKLSLEMLPNVEILELEQGDYHRRRIETEGLLRVCLSLICDHCRDFIKTPLYLQCSRHCVTERPFPFHILINGKIKKLKEPNDANDLGIPDRPRRLCLSCKQSDTTESNCSWDHMALLQNNTVMDDKIETFQKWIMKFGFSKSKHSTERLQHYTSAFVETGKSLLLTTLATTGGFFIRSLYNEAVRQKRAILNAVAPTGFVHLSFMFGPLIIESGVENTKGGCLISPRPLPALLWDKQSASSLIDGWDYGEPPVLQESVILYQENTGLKERALERYMLDVEKKHTLGAVKQVYGGVFSGYLETSLEEEEVIKIFLKQAKRCNLTGSKKLKTQREVLLDASRAICAAIKGLLGRRISATLLQLSQSLMDDSLLFNTIFRNCQSFVNQLLVKQALGTLFPVPNATDNSWSKSKKRFSEPTTTYLLSFGDQLIARHDDIQQPNSVVAAFLLNGSMGFDLIRFITLLLTIHTTRLKDAQSQAVEMQDDWSELLLQPLATDKAQRQLNSELINMLWLLPRDTLSILSSHLLRPYKAYQELEDGNFGPEQWITNRLRLLRQLDVFASMAGGFGSALIQTLTRSEVLSKHVAAPHSLVYGLMRADERILSIRVLHAVCYIVLNRTTPEWDAQPSNNFRDEILRLIFAIVQHLNANQSQERKEISYRKLKKIIAEKLLENSPEMLAALFGFSMGAIHTFTMSYEDMLRYIMEIFVFIICPINKRAKYLTVRLSIDTTIIVTTAKKIELV</sequence>
<organism evidence="1 2">
    <name type="scientific">[Torrubiella] hemipterigena</name>
    <dbReference type="NCBI Taxonomy" id="1531966"/>
    <lineage>
        <taxon>Eukaryota</taxon>
        <taxon>Fungi</taxon>
        <taxon>Dikarya</taxon>
        <taxon>Ascomycota</taxon>
        <taxon>Pezizomycotina</taxon>
        <taxon>Sordariomycetes</taxon>
        <taxon>Hypocreomycetidae</taxon>
        <taxon>Hypocreales</taxon>
        <taxon>Clavicipitaceae</taxon>
        <taxon>Clavicipitaceae incertae sedis</taxon>
        <taxon>'Torrubiella' clade</taxon>
    </lineage>
</organism>
<proteinExistence type="predicted"/>
<evidence type="ECO:0000313" key="1">
    <source>
        <dbReference type="EMBL" id="CEJ86952.1"/>
    </source>
</evidence>
<keyword evidence="2" id="KW-1185">Reference proteome</keyword>
<dbReference type="Proteomes" id="UP000039046">
    <property type="component" value="Unassembled WGS sequence"/>
</dbReference>